<proteinExistence type="predicted"/>
<gene>
    <name evidence="1" type="ordered locus">RIEPE_0227</name>
</gene>
<evidence type="ECO:0000313" key="1">
    <source>
        <dbReference type="EMBL" id="ADD79884.1"/>
    </source>
</evidence>
<dbReference type="HOGENOM" id="CLU_3221438_0_0_6"/>
<dbReference type="KEGG" id="rip:RIEPE_0227"/>
<keyword evidence="2" id="KW-1185">Reference proteome</keyword>
<accession>D4G831</accession>
<dbReference type="Proteomes" id="UP000001700">
    <property type="component" value="Chromosome"/>
</dbReference>
<evidence type="ECO:0000313" key="2">
    <source>
        <dbReference type="Proteomes" id="UP000001700"/>
    </source>
</evidence>
<dbReference type="AlphaFoldDB" id="D4G831"/>
<dbReference type="EMBL" id="CP001085">
    <property type="protein sequence ID" value="ADD79884.1"/>
    <property type="molecule type" value="Genomic_DNA"/>
</dbReference>
<sequence>MENNFNIKIERKRFKKFNTFQIFSINIYQSKISQYPFDRIKYAS</sequence>
<organism evidence="1 2">
    <name type="scientific">Riesia pediculicola (strain USDA)</name>
    <dbReference type="NCBI Taxonomy" id="515618"/>
    <lineage>
        <taxon>Bacteria</taxon>
        <taxon>Pseudomonadati</taxon>
        <taxon>Pseudomonadota</taxon>
        <taxon>Gammaproteobacteria</taxon>
        <taxon>Enterobacterales</taxon>
        <taxon>Enterobacteriaceae</taxon>
        <taxon>Candidatus Riesia</taxon>
    </lineage>
</organism>
<protein>
    <submittedName>
        <fullName evidence="1">Uncharacterized protein</fullName>
    </submittedName>
</protein>
<reference evidence="1" key="1">
    <citation type="submission" date="2008-05" db="EMBL/GenBank/DDBJ databases">
        <title>Genome sequence of Riesia pediculicola USDA.</title>
        <authorList>
            <person name="Kirkness E.F."/>
        </authorList>
    </citation>
    <scope>NUCLEOTIDE SEQUENCE [LARGE SCALE GENOMIC DNA]</scope>
    <source>
        <strain evidence="1">USDA</strain>
    </source>
</reference>
<name>D4G831_RIEPU</name>